<proteinExistence type="inferred from homology"/>
<name>A0A1P8JU29_9BURK</name>
<organism evidence="3 4">
    <name type="scientific">Rhodoferax koreensis</name>
    <dbReference type="NCBI Taxonomy" id="1842727"/>
    <lineage>
        <taxon>Bacteria</taxon>
        <taxon>Pseudomonadati</taxon>
        <taxon>Pseudomonadota</taxon>
        <taxon>Betaproteobacteria</taxon>
        <taxon>Burkholderiales</taxon>
        <taxon>Comamonadaceae</taxon>
        <taxon>Rhodoferax</taxon>
    </lineage>
</organism>
<feature type="domain" description="UspA" evidence="2">
    <location>
        <begin position="2"/>
        <end position="139"/>
    </location>
</feature>
<evidence type="ECO:0000313" key="3">
    <source>
        <dbReference type="EMBL" id="APW37253.1"/>
    </source>
</evidence>
<dbReference type="Proteomes" id="UP000186609">
    <property type="component" value="Chromosome"/>
</dbReference>
<gene>
    <name evidence="3" type="ORF">RD110_08630</name>
</gene>
<dbReference type="RefSeq" id="WP_076198579.1">
    <property type="nucleotide sequence ID" value="NZ_CP019236.1"/>
</dbReference>
<protein>
    <submittedName>
        <fullName evidence="3">Universal stress protein UspA</fullName>
    </submittedName>
</protein>
<dbReference type="CDD" id="cd00293">
    <property type="entry name" value="USP-like"/>
    <property type="match status" value="1"/>
</dbReference>
<dbReference type="InterPro" id="IPR006016">
    <property type="entry name" value="UspA"/>
</dbReference>
<dbReference type="Gene3D" id="3.40.50.620">
    <property type="entry name" value="HUPs"/>
    <property type="match status" value="1"/>
</dbReference>
<dbReference type="InterPro" id="IPR006015">
    <property type="entry name" value="Universal_stress_UspA"/>
</dbReference>
<evidence type="ECO:0000259" key="2">
    <source>
        <dbReference type="Pfam" id="PF00582"/>
    </source>
</evidence>
<dbReference type="AlphaFoldDB" id="A0A1P8JU29"/>
<keyword evidence="4" id="KW-1185">Reference proteome</keyword>
<reference evidence="3 4" key="1">
    <citation type="submission" date="2017-01" db="EMBL/GenBank/DDBJ databases">
        <authorList>
            <person name="Mah S.A."/>
            <person name="Swanson W.J."/>
            <person name="Moy G.W."/>
            <person name="Vacquier V.D."/>
        </authorList>
    </citation>
    <scope>NUCLEOTIDE SEQUENCE [LARGE SCALE GENOMIC DNA]</scope>
    <source>
        <strain evidence="3 4">DCY110</strain>
    </source>
</reference>
<dbReference type="PANTHER" id="PTHR46268:SF6">
    <property type="entry name" value="UNIVERSAL STRESS PROTEIN UP12"/>
    <property type="match status" value="1"/>
</dbReference>
<dbReference type="KEGG" id="rhy:RD110_08630"/>
<evidence type="ECO:0000256" key="1">
    <source>
        <dbReference type="ARBA" id="ARBA00008791"/>
    </source>
</evidence>
<sequence length="139" mass="15304">MKILLAVDGSDYTKRMTEYLASHAWLVSGNAFTVLTTVLPVPHRAAAFVGTETVKLYYTDDARLVLDPVRDFLQSHGVQAEYVYKVGHPAQEIARYAEENGFDLVMMGSHGHGLVKNLVMGSVATKVLAQCKVPLLLVR</sequence>
<dbReference type="Pfam" id="PF00582">
    <property type="entry name" value="Usp"/>
    <property type="match status" value="1"/>
</dbReference>
<accession>A0A1P8JU29</accession>
<dbReference type="InterPro" id="IPR014729">
    <property type="entry name" value="Rossmann-like_a/b/a_fold"/>
</dbReference>
<dbReference type="PANTHER" id="PTHR46268">
    <property type="entry name" value="STRESS RESPONSE PROTEIN NHAX"/>
    <property type="match status" value="1"/>
</dbReference>
<dbReference type="OrthoDB" id="9792500at2"/>
<dbReference type="PRINTS" id="PR01438">
    <property type="entry name" value="UNVRSLSTRESS"/>
</dbReference>
<evidence type="ECO:0000313" key="4">
    <source>
        <dbReference type="Proteomes" id="UP000186609"/>
    </source>
</evidence>
<comment type="similarity">
    <text evidence="1">Belongs to the universal stress protein A family.</text>
</comment>
<dbReference type="SUPFAM" id="SSF52402">
    <property type="entry name" value="Adenine nucleotide alpha hydrolases-like"/>
    <property type="match status" value="1"/>
</dbReference>
<dbReference type="STRING" id="1842727.RD110_08630"/>
<dbReference type="EMBL" id="CP019236">
    <property type="protein sequence ID" value="APW37253.1"/>
    <property type="molecule type" value="Genomic_DNA"/>
</dbReference>